<keyword evidence="11" id="KW-1185">Reference proteome</keyword>
<dbReference type="SUPFAM" id="SSF52540">
    <property type="entry name" value="P-loop containing nucleoside triphosphate hydrolases"/>
    <property type="match status" value="1"/>
</dbReference>
<dbReference type="InterPro" id="IPR015856">
    <property type="entry name" value="ABC_transpr_CbiO/EcfA_su"/>
</dbReference>
<dbReference type="Pfam" id="PF00005">
    <property type="entry name" value="ABC_tran"/>
    <property type="match status" value="1"/>
</dbReference>
<evidence type="ECO:0000313" key="10">
    <source>
        <dbReference type="EMBL" id="SDY35496.1"/>
    </source>
</evidence>
<dbReference type="OrthoDB" id="9784332at2"/>
<evidence type="ECO:0000256" key="3">
    <source>
        <dbReference type="ARBA" id="ARBA00022448"/>
    </source>
</evidence>
<evidence type="ECO:0000256" key="6">
    <source>
        <dbReference type="ARBA" id="ARBA00022840"/>
    </source>
</evidence>
<dbReference type="EMBL" id="FNOU01000027">
    <property type="protein sequence ID" value="SDY35496.1"/>
    <property type="molecule type" value="Genomic_DNA"/>
</dbReference>
<dbReference type="InterPro" id="IPR003439">
    <property type="entry name" value="ABC_transporter-like_ATP-bd"/>
</dbReference>
<evidence type="ECO:0000256" key="5">
    <source>
        <dbReference type="ARBA" id="ARBA00022741"/>
    </source>
</evidence>
<gene>
    <name evidence="10" type="ORF">SAMN04488579_12734</name>
</gene>
<dbReference type="GO" id="GO:0042626">
    <property type="term" value="F:ATPase-coupled transmembrane transporter activity"/>
    <property type="evidence" value="ECO:0007669"/>
    <property type="project" value="TreeGrafter"/>
</dbReference>
<dbReference type="FunFam" id="3.40.50.300:FF:000224">
    <property type="entry name" value="Energy-coupling factor transporter ATP-binding protein EcfA"/>
    <property type="match status" value="1"/>
</dbReference>
<reference evidence="11" key="1">
    <citation type="submission" date="2016-10" db="EMBL/GenBank/DDBJ databases">
        <authorList>
            <person name="Varghese N."/>
            <person name="Submissions S."/>
        </authorList>
    </citation>
    <scope>NUCLEOTIDE SEQUENCE [LARGE SCALE GENOMIC DNA]</scope>
    <source>
        <strain evidence="11">VPI 5359</strain>
    </source>
</reference>
<keyword evidence="5" id="KW-0547">Nucleotide-binding</keyword>
<dbReference type="AlphaFoldDB" id="A0A1H3J6D7"/>
<feature type="domain" description="ABC transporter" evidence="9">
    <location>
        <begin position="5"/>
        <end position="246"/>
    </location>
</feature>
<evidence type="ECO:0000313" key="11">
    <source>
        <dbReference type="Proteomes" id="UP000199652"/>
    </source>
</evidence>
<keyword evidence="7" id="KW-1278">Translocase</keyword>
<comment type="similarity">
    <text evidence="2">Belongs to the ABC transporter superfamily.</text>
</comment>
<dbReference type="NCBIfam" id="NF010167">
    <property type="entry name" value="PRK13648.1"/>
    <property type="match status" value="1"/>
</dbReference>
<keyword evidence="3" id="KW-0813">Transport</keyword>
<dbReference type="CDD" id="cd03225">
    <property type="entry name" value="ABC_cobalt_CbiO_domain1"/>
    <property type="match status" value="1"/>
</dbReference>
<keyword evidence="6 10" id="KW-0067">ATP-binding</keyword>
<evidence type="ECO:0000256" key="8">
    <source>
        <dbReference type="ARBA" id="ARBA00023136"/>
    </source>
</evidence>
<dbReference type="PANTHER" id="PTHR43553">
    <property type="entry name" value="HEAVY METAL TRANSPORTER"/>
    <property type="match status" value="1"/>
</dbReference>
<accession>A0A1H3J6D7</accession>
<dbReference type="Proteomes" id="UP000199652">
    <property type="component" value="Unassembled WGS sequence"/>
</dbReference>
<evidence type="ECO:0000256" key="7">
    <source>
        <dbReference type="ARBA" id="ARBA00022967"/>
    </source>
</evidence>
<protein>
    <submittedName>
        <fullName evidence="10">Energy-coupling factor transport system ATP-binding protein</fullName>
    </submittedName>
</protein>
<dbReference type="InterPro" id="IPR017871">
    <property type="entry name" value="ABC_transporter-like_CS"/>
</dbReference>
<dbReference type="PROSITE" id="PS50893">
    <property type="entry name" value="ABC_TRANSPORTER_2"/>
    <property type="match status" value="1"/>
</dbReference>
<dbReference type="GO" id="GO:0005524">
    <property type="term" value="F:ATP binding"/>
    <property type="evidence" value="ECO:0007669"/>
    <property type="project" value="UniProtKB-KW"/>
</dbReference>
<evidence type="ECO:0000256" key="2">
    <source>
        <dbReference type="ARBA" id="ARBA00005417"/>
    </source>
</evidence>
<dbReference type="NCBIfam" id="TIGR04520">
    <property type="entry name" value="ECF_ATPase_1"/>
    <property type="match status" value="1"/>
</dbReference>
<dbReference type="RefSeq" id="WP_090246916.1">
    <property type="nucleotide sequence ID" value="NZ_FNOU01000027.1"/>
</dbReference>
<dbReference type="PANTHER" id="PTHR43553:SF24">
    <property type="entry name" value="ENERGY-COUPLING FACTOR TRANSPORTER ATP-BINDING PROTEIN ECFA1"/>
    <property type="match status" value="1"/>
</dbReference>
<comment type="subcellular location">
    <subcellularLocation>
        <location evidence="1">Cell membrane</location>
        <topology evidence="1">Peripheral membrane protein</topology>
    </subcellularLocation>
</comment>
<proteinExistence type="inferred from homology"/>
<name>A0A1H3J6D7_EUBBA</name>
<keyword evidence="8" id="KW-0472">Membrane</keyword>
<dbReference type="InterPro" id="IPR050095">
    <property type="entry name" value="ECF_ABC_transporter_ATP-bd"/>
</dbReference>
<dbReference type="STRING" id="1528.SAMN04488579_12734"/>
<dbReference type="InterPro" id="IPR027417">
    <property type="entry name" value="P-loop_NTPase"/>
</dbReference>
<keyword evidence="4" id="KW-1003">Cell membrane</keyword>
<evidence type="ECO:0000259" key="9">
    <source>
        <dbReference type="PROSITE" id="PS50893"/>
    </source>
</evidence>
<dbReference type="SMART" id="SM00382">
    <property type="entry name" value="AAA"/>
    <property type="match status" value="1"/>
</dbReference>
<sequence>MENLIEVRDLGYEYPKNEENKEEDTTALRGVDFTVAPGEFVGIIGHNGSGKSTLSKLLNAIILPTKGRVLIKGMDTRDPENLWNIRQTAGMVFQNPDNQLVATIVEEDVAFGPENLGVEPTEIRRRVDECLATVSMGEYRRQKPHQLSGGQKQRIAIAGILAMEPECIIFDEPTAMLDPSGRREVMETIKTLNRDKGMTVLHITHYMTELIDADRIIVLDGGQVVMEGTPREIFRQVTALKAIGLDVPQMTELAFLLRESGLDIPDDLLHIEEMAGALCL</sequence>
<dbReference type="GO" id="GO:0043190">
    <property type="term" value="C:ATP-binding cassette (ABC) transporter complex"/>
    <property type="evidence" value="ECO:0007669"/>
    <property type="project" value="TreeGrafter"/>
</dbReference>
<dbReference type="GO" id="GO:0016887">
    <property type="term" value="F:ATP hydrolysis activity"/>
    <property type="evidence" value="ECO:0007669"/>
    <property type="project" value="InterPro"/>
</dbReference>
<evidence type="ECO:0000256" key="1">
    <source>
        <dbReference type="ARBA" id="ARBA00004202"/>
    </source>
</evidence>
<organism evidence="10 11">
    <name type="scientific">Eubacterium barkeri</name>
    <name type="common">Clostridium barkeri</name>
    <dbReference type="NCBI Taxonomy" id="1528"/>
    <lineage>
        <taxon>Bacteria</taxon>
        <taxon>Bacillati</taxon>
        <taxon>Bacillota</taxon>
        <taxon>Clostridia</taxon>
        <taxon>Eubacteriales</taxon>
        <taxon>Eubacteriaceae</taxon>
        <taxon>Eubacterium</taxon>
    </lineage>
</organism>
<dbReference type="PROSITE" id="PS00211">
    <property type="entry name" value="ABC_TRANSPORTER_1"/>
    <property type="match status" value="1"/>
</dbReference>
<dbReference type="Gene3D" id="3.40.50.300">
    <property type="entry name" value="P-loop containing nucleotide triphosphate hydrolases"/>
    <property type="match status" value="1"/>
</dbReference>
<dbReference type="InterPro" id="IPR030947">
    <property type="entry name" value="EcfA_1"/>
</dbReference>
<evidence type="ECO:0000256" key="4">
    <source>
        <dbReference type="ARBA" id="ARBA00022475"/>
    </source>
</evidence>
<dbReference type="InterPro" id="IPR003593">
    <property type="entry name" value="AAA+_ATPase"/>
</dbReference>